<reference evidence="4" key="1">
    <citation type="submission" date="2020-06" db="EMBL/GenBank/DDBJ databases">
        <authorList>
            <person name="Li T."/>
            <person name="Hu X."/>
            <person name="Zhang T."/>
            <person name="Song X."/>
            <person name="Zhang H."/>
            <person name="Dai N."/>
            <person name="Sheng W."/>
            <person name="Hou X."/>
            <person name="Wei L."/>
        </authorList>
    </citation>
    <scope>NUCLEOTIDE SEQUENCE</scope>
    <source>
        <strain evidence="4">G02</strain>
        <tissue evidence="4">Leaf</tissue>
    </source>
</reference>
<dbReference type="GO" id="GO:0072344">
    <property type="term" value="P:rescue of stalled ribosome"/>
    <property type="evidence" value="ECO:0007669"/>
    <property type="project" value="TreeGrafter"/>
</dbReference>
<feature type="domain" description="CCHC-type" evidence="3">
    <location>
        <begin position="296"/>
        <end position="311"/>
    </location>
</feature>
<dbReference type="Pfam" id="PF00098">
    <property type="entry name" value="zf-CCHC"/>
    <property type="match status" value="1"/>
</dbReference>
<dbReference type="GO" id="GO:1990116">
    <property type="term" value="P:ribosome-associated ubiquitin-dependent protein catabolic process"/>
    <property type="evidence" value="ECO:0007669"/>
    <property type="project" value="TreeGrafter"/>
</dbReference>
<proteinExistence type="predicted"/>
<dbReference type="InterPro" id="IPR001878">
    <property type="entry name" value="Znf_CCHC"/>
</dbReference>
<dbReference type="PROSITE" id="PS50158">
    <property type="entry name" value="ZF_CCHC"/>
    <property type="match status" value="1"/>
</dbReference>
<dbReference type="PANTHER" id="PTHR15239:SF6">
    <property type="entry name" value="RIBOSOME QUALITY CONTROL COMPLEX SUBUNIT NEMF"/>
    <property type="match status" value="1"/>
</dbReference>
<feature type="compositionally biased region" description="Basic and acidic residues" evidence="2">
    <location>
        <begin position="305"/>
        <end position="335"/>
    </location>
</feature>
<dbReference type="SMART" id="SM00343">
    <property type="entry name" value="ZnF_C2HC"/>
    <property type="match status" value="1"/>
</dbReference>
<feature type="compositionally biased region" description="Basic and acidic residues" evidence="2">
    <location>
        <begin position="37"/>
        <end position="54"/>
    </location>
</feature>
<sequence>MGFGILFRLDESSLGSHLNERRVRGEEEGINDTEQSEPFKEISDSGSDTEKEVSGGKATLNSSNLMDLSSEQLAGESISLAASSNDLDVPDVTIKHDAHDEMATSVNYTADDKKSDSSSKISSAVTPNLEDLIDRALELGSTTASGTNYGLQASQEEIVKEHDPQLTKAVQREKPYISKAERRKLKKGQKDGSVVPPAEHEKETGESHDPLSQPDNHVKSSKPGSGKISRGQKGKLKKIKEKYADQDEEERSIRMALLAAAGKSKKNVEKSANEKPTAEKGAKLAAAPLDDASKICYKCKKAGHMTRDCPEHPDETLRSKADGEVDRTGSEMDRVTMEEDDIHEIGEEEKEKLNDVDYLTGNPLPNDVLLGTTREKELMKACTDPELVAAIIGNVKVSAAGLTQLKQKQKKNKKASKAES</sequence>
<dbReference type="GO" id="GO:0043023">
    <property type="term" value="F:ribosomal large subunit binding"/>
    <property type="evidence" value="ECO:0007669"/>
    <property type="project" value="TreeGrafter"/>
</dbReference>
<keyword evidence="1" id="KW-0863">Zinc-finger</keyword>
<keyword evidence="1" id="KW-0862">Zinc</keyword>
<dbReference type="InterPro" id="IPR051608">
    <property type="entry name" value="RQC_Subunit_NEMF"/>
</dbReference>
<dbReference type="AlphaFoldDB" id="A0AAW2QK98"/>
<feature type="compositionally biased region" description="Basic residues" evidence="2">
    <location>
        <begin position="230"/>
        <end position="240"/>
    </location>
</feature>
<dbReference type="PANTHER" id="PTHR15239">
    <property type="entry name" value="NUCLEAR EXPORT MEDIATOR FACTOR NEMF"/>
    <property type="match status" value="1"/>
</dbReference>
<feature type="region of interest" description="Disordered" evidence="2">
    <location>
        <begin position="304"/>
        <end position="335"/>
    </location>
</feature>
<feature type="compositionally biased region" description="Basic and acidic residues" evidence="2">
    <location>
        <begin position="157"/>
        <end position="180"/>
    </location>
</feature>
<comment type="caution">
    <text evidence="4">The sequence shown here is derived from an EMBL/GenBank/DDBJ whole genome shotgun (WGS) entry which is preliminary data.</text>
</comment>
<dbReference type="Gene3D" id="4.10.60.10">
    <property type="entry name" value="Zinc finger, CCHC-type"/>
    <property type="match status" value="1"/>
</dbReference>
<keyword evidence="1" id="KW-0479">Metal-binding</keyword>
<gene>
    <name evidence="4" type="ORF">Sradi_3673300</name>
</gene>
<dbReference type="GO" id="GO:1990112">
    <property type="term" value="C:RQC complex"/>
    <property type="evidence" value="ECO:0007669"/>
    <property type="project" value="TreeGrafter"/>
</dbReference>
<dbReference type="GO" id="GO:0008270">
    <property type="term" value="F:zinc ion binding"/>
    <property type="evidence" value="ECO:0007669"/>
    <property type="project" value="UniProtKB-KW"/>
</dbReference>
<dbReference type="SUPFAM" id="SSF57756">
    <property type="entry name" value="Retrovirus zinc finger-like domains"/>
    <property type="match status" value="1"/>
</dbReference>
<accession>A0AAW2QK98</accession>
<dbReference type="InterPro" id="IPR036875">
    <property type="entry name" value="Znf_CCHC_sf"/>
</dbReference>
<evidence type="ECO:0000259" key="3">
    <source>
        <dbReference type="PROSITE" id="PS50158"/>
    </source>
</evidence>
<feature type="region of interest" description="Disordered" evidence="2">
    <location>
        <begin position="105"/>
        <end position="128"/>
    </location>
</feature>
<feature type="region of interest" description="Disordered" evidence="2">
    <location>
        <begin position="16"/>
        <end position="63"/>
    </location>
</feature>
<evidence type="ECO:0000256" key="2">
    <source>
        <dbReference type="SAM" id="MobiDB-lite"/>
    </source>
</evidence>
<name>A0AAW2QK98_SESRA</name>
<feature type="compositionally biased region" description="Basic and acidic residues" evidence="2">
    <location>
        <begin position="18"/>
        <end position="27"/>
    </location>
</feature>
<feature type="region of interest" description="Disordered" evidence="2">
    <location>
        <begin position="153"/>
        <end position="285"/>
    </location>
</feature>
<reference evidence="4" key="2">
    <citation type="journal article" date="2024" name="Plant">
        <title>Genomic evolution and insights into agronomic trait innovations of Sesamum species.</title>
        <authorList>
            <person name="Miao H."/>
            <person name="Wang L."/>
            <person name="Qu L."/>
            <person name="Liu H."/>
            <person name="Sun Y."/>
            <person name="Le M."/>
            <person name="Wang Q."/>
            <person name="Wei S."/>
            <person name="Zheng Y."/>
            <person name="Lin W."/>
            <person name="Duan Y."/>
            <person name="Cao H."/>
            <person name="Xiong S."/>
            <person name="Wang X."/>
            <person name="Wei L."/>
            <person name="Li C."/>
            <person name="Ma Q."/>
            <person name="Ju M."/>
            <person name="Zhao R."/>
            <person name="Li G."/>
            <person name="Mu C."/>
            <person name="Tian Q."/>
            <person name="Mei H."/>
            <person name="Zhang T."/>
            <person name="Gao T."/>
            <person name="Zhang H."/>
        </authorList>
    </citation>
    <scope>NUCLEOTIDE SEQUENCE</scope>
    <source>
        <strain evidence="4">G02</strain>
    </source>
</reference>
<organism evidence="4">
    <name type="scientific">Sesamum radiatum</name>
    <name type="common">Black benniseed</name>
    <dbReference type="NCBI Taxonomy" id="300843"/>
    <lineage>
        <taxon>Eukaryota</taxon>
        <taxon>Viridiplantae</taxon>
        <taxon>Streptophyta</taxon>
        <taxon>Embryophyta</taxon>
        <taxon>Tracheophyta</taxon>
        <taxon>Spermatophyta</taxon>
        <taxon>Magnoliopsida</taxon>
        <taxon>eudicotyledons</taxon>
        <taxon>Gunneridae</taxon>
        <taxon>Pentapetalae</taxon>
        <taxon>asterids</taxon>
        <taxon>lamiids</taxon>
        <taxon>Lamiales</taxon>
        <taxon>Pedaliaceae</taxon>
        <taxon>Sesamum</taxon>
    </lineage>
</organism>
<evidence type="ECO:0000256" key="1">
    <source>
        <dbReference type="PROSITE-ProRule" id="PRU00047"/>
    </source>
</evidence>
<evidence type="ECO:0000313" key="4">
    <source>
        <dbReference type="EMBL" id="KAL0367832.1"/>
    </source>
</evidence>
<dbReference type="GO" id="GO:0000049">
    <property type="term" value="F:tRNA binding"/>
    <property type="evidence" value="ECO:0007669"/>
    <property type="project" value="TreeGrafter"/>
</dbReference>
<dbReference type="EMBL" id="JACGWJ010000015">
    <property type="protein sequence ID" value="KAL0367832.1"/>
    <property type="molecule type" value="Genomic_DNA"/>
</dbReference>
<feature type="compositionally biased region" description="Basic and acidic residues" evidence="2">
    <location>
        <begin position="266"/>
        <end position="282"/>
    </location>
</feature>
<feature type="compositionally biased region" description="Basic and acidic residues" evidence="2">
    <location>
        <begin position="198"/>
        <end position="209"/>
    </location>
</feature>
<protein>
    <submittedName>
        <fullName evidence="4">Nuclear export mediator factor NEMF</fullName>
    </submittedName>
</protein>